<organism evidence="1 2">
    <name type="scientific">Aulographum hederae CBS 113979</name>
    <dbReference type="NCBI Taxonomy" id="1176131"/>
    <lineage>
        <taxon>Eukaryota</taxon>
        <taxon>Fungi</taxon>
        <taxon>Dikarya</taxon>
        <taxon>Ascomycota</taxon>
        <taxon>Pezizomycotina</taxon>
        <taxon>Dothideomycetes</taxon>
        <taxon>Pleosporomycetidae</taxon>
        <taxon>Aulographales</taxon>
        <taxon>Aulographaceae</taxon>
    </lineage>
</organism>
<gene>
    <name evidence="1" type="ORF">K402DRAFT_457920</name>
</gene>
<evidence type="ECO:0000313" key="1">
    <source>
        <dbReference type="EMBL" id="KAF1981611.1"/>
    </source>
</evidence>
<dbReference type="InterPro" id="IPR036047">
    <property type="entry name" value="F-box-like_dom_sf"/>
</dbReference>
<evidence type="ECO:0000313" key="2">
    <source>
        <dbReference type="Proteomes" id="UP000800041"/>
    </source>
</evidence>
<accession>A0A6G1GL12</accession>
<dbReference type="EMBL" id="ML977196">
    <property type="protein sequence ID" value="KAF1981611.1"/>
    <property type="molecule type" value="Genomic_DNA"/>
</dbReference>
<protein>
    <recommendedName>
        <fullName evidence="3">F-box domain-containing protein</fullName>
    </recommendedName>
</protein>
<dbReference type="SUPFAM" id="SSF81383">
    <property type="entry name" value="F-box domain"/>
    <property type="match status" value="1"/>
</dbReference>
<keyword evidence="2" id="KW-1185">Reference proteome</keyword>
<proteinExistence type="predicted"/>
<dbReference type="AlphaFoldDB" id="A0A6G1GL12"/>
<dbReference type="OrthoDB" id="5359231at2759"/>
<name>A0A6G1GL12_9PEZI</name>
<sequence>MHSSLGRLPYDIVFDIALYLGVDDAANLAQTCGQLSAALNEESLCRKIVELRAAYTLEASLARDRNITYRKALLRIWRRRRALSEGRPSHVSIVGIGSDYVYNHGVLVYLREEEIFLINNHGGTSPRRLLNIKAVLRNVVNPGRGNHSSLGISLLYYCEGILTLCVETTGEESNSFLVALSTSNRLHDGERILLCRRIESTARLFARHNSSYLYYGTHSIAGTHGHREWVIRGICLGSDDPFPDKPRIQLFDFVGSDVGSTVAFTLHEGYFYAVSNQTSFEVEEVDWTSFYHCVRFPLNDPRLQCVESNDRIYRRQHSEGPVNDSWIDLGFKVDEATNELVIGEARREWRNGGSQQTRTFYTSRIHFAQEFGDEHKQYEDGYVSQGSSTTPSATVLSSSIPASRFKHPLPDGDPFVSLLTSTNNPHYAPIQTRIPDNEHHESNHVLDTGPTFHRTGTKNFILARTKLRAYNGASNSFIDLVEDDRCCTGLGVPIGNGCLRLRISSRKPKPLVPLKIQTSVADGKRAVNGLPSHGEANSNGNDDGYTYSPITMYPPLLTPLIRLQTPTGRRGFAHDTMNPHRCKRGPWQIKAQADERSVVYLVKPASAKDGNEGEIVCVMFDPDGPVRN</sequence>
<evidence type="ECO:0008006" key="3">
    <source>
        <dbReference type="Google" id="ProtNLM"/>
    </source>
</evidence>
<dbReference type="Proteomes" id="UP000800041">
    <property type="component" value="Unassembled WGS sequence"/>
</dbReference>
<reference evidence="1" key="1">
    <citation type="journal article" date="2020" name="Stud. Mycol.">
        <title>101 Dothideomycetes genomes: a test case for predicting lifestyles and emergence of pathogens.</title>
        <authorList>
            <person name="Haridas S."/>
            <person name="Albert R."/>
            <person name="Binder M."/>
            <person name="Bloem J."/>
            <person name="Labutti K."/>
            <person name="Salamov A."/>
            <person name="Andreopoulos B."/>
            <person name="Baker S."/>
            <person name="Barry K."/>
            <person name="Bills G."/>
            <person name="Bluhm B."/>
            <person name="Cannon C."/>
            <person name="Castanera R."/>
            <person name="Culley D."/>
            <person name="Daum C."/>
            <person name="Ezra D."/>
            <person name="Gonzalez J."/>
            <person name="Henrissat B."/>
            <person name="Kuo A."/>
            <person name="Liang C."/>
            <person name="Lipzen A."/>
            <person name="Lutzoni F."/>
            <person name="Magnuson J."/>
            <person name="Mondo S."/>
            <person name="Nolan M."/>
            <person name="Ohm R."/>
            <person name="Pangilinan J."/>
            <person name="Park H.-J."/>
            <person name="Ramirez L."/>
            <person name="Alfaro M."/>
            <person name="Sun H."/>
            <person name="Tritt A."/>
            <person name="Yoshinaga Y."/>
            <person name="Zwiers L.-H."/>
            <person name="Turgeon B."/>
            <person name="Goodwin S."/>
            <person name="Spatafora J."/>
            <person name="Crous P."/>
            <person name="Grigoriev I."/>
        </authorList>
    </citation>
    <scope>NUCLEOTIDE SEQUENCE</scope>
    <source>
        <strain evidence="1">CBS 113979</strain>
    </source>
</reference>